<keyword evidence="1" id="KW-0812">Transmembrane</keyword>
<protein>
    <recommendedName>
        <fullName evidence="4">SHOCT domain-containing protein</fullName>
    </recommendedName>
</protein>
<evidence type="ECO:0000313" key="2">
    <source>
        <dbReference type="EMBL" id="GAA0264075.1"/>
    </source>
</evidence>
<evidence type="ECO:0008006" key="4">
    <source>
        <dbReference type="Google" id="ProtNLM"/>
    </source>
</evidence>
<evidence type="ECO:0000256" key="1">
    <source>
        <dbReference type="SAM" id="Phobius"/>
    </source>
</evidence>
<dbReference type="EMBL" id="BAAAFO010000006">
    <property type="protein sequence ID" value="GAA0264075.1"/>
    <property type="molecule type" value="Genomic_DNA"/>
</dbReference>
<dbReference type="Proteomes" id="UP001500657">
    <property type="component" value="Unassembled WGS sequence"/>
</dbReference>
<dbReference type="RefSeq" id="WP_343883868.1">
    <property type="nucleotide sequence ID" value="NZ_BAAAFO010000006.1"/>
</dbReference>
<evidence type="ECO:0000313" key="3">
    <source>
        <dbReference type="Proteomes" id="UP001500657"/>
    </source>
</evidence>
<keyword evidence="3" id="KW-1185">Reference proteome</keyword>
<accession>A0ABN0UX23</accession>
<sequence length="109" mass="11904">MTEQERRANQELHALDEAHRLGRITREDYRARRRQVLGALCDSNGVTARNAIAPPPAGARRQAADTTAPGEALNMLFPARSSQTRKYLIALAVGAVVCALLLYALLHGK</sequence>
<proteinExistence type="predicted"/>
<feature type="transmembrane region" description="Helical" evidence="1">
    <location>
        <begin position="87"/>
        <end position="106"/>
    </location>
</feature>
<name>A0ABN0UX23_9GAMM</name>
<organism evidence="2 3">
    <name type="scientific">Rhodanobacter caeni</name>
    <dbReference type="NCBI Taxonomy" id="657654"/>
    <lineage>
        <taxon>Bacteria</taxon>
        <taxon>Pseudomonadati</taxon>
        <taxon>Pseudomonadota</taxon>
        <taxon>Gammaproteobacteria</taxon>
        <taxon>Lysobacterales</taxon>
        <taxon>Rhodanobacteraceae</taxon>
        <taxon>Rhodanobacter</taxon>
    </lineage>
</organism>
<gene>
    <name evidence="2" type="ORF">GCM10009126_32220</name>
</gene>
<comment type="caution">
    <text evidence="2">The sequence shown here is derived from an EMBL/GenBank/DDBJ whole genome shotgun (WGS) entry which is preliminary data.</text>
</comment>
<reference evidence="2 3" key="1">
    <citation type="journal article" date="2019" name="Int. J. Syst. Evol. Microbiol.">
        <title>The Global Catalogue of Microorganisms (GCM) 10K type strain sequencing project: providing services to taxonomists for standard genome sequencing and annotation.</title>
        <authorList>
            <consortium name="The Broad Institute Genomics Platform"/>
            <consortium name="The Broad Institute Genome Sequencing Center for Infectious Disease"/>
            <person name="Wu L."/>
            <person name="Ma J."/>
        </authorList>
    </citation>
    <scope>NUCLEOTIDE SEQUENCE [LARGE SCALE GENOMIC DNA]</scope>
    <source>
        <strain evidence="2 3">JCM 16242</strain>
    </source>
</reference>
<keyword evidence="1" id="KW-0472">Membrane</keyword>
<keyword evidence="1" id="KW-1133">Transmembrane helix</keyword>